<name>A0A2Z5ZKX2_9PROT</name>
<organism evidence="1 2">
    <name type="scientific">Acetobacter orientalis</name>
    <dbReference type="NCBI Taxonomy" id="146474"/>
    <lineage>
        <taxon>Bacteria</taxon>
        <taxon>Pseudomonadati</taxon>
        <taxon>Pseudomonadota</taxon>
        <taxon>Alphaproteobacteria</taxon>
        <taxon>Acetobacterales</taxon>
        <taxon>Acetobacteraceae</taxon>
        <taxon>Acetobacter</taxon>
    </lineage>
</organism>
<dbReference type="EMBL" id="AP018515">
    <property type="protein sequence ID" value="BBC81288.1"/>
    <property type="molecule type" value="Genomic_DNA"/>
</dbReference>
<dbReference type="AlphaFoldDB" id="A0A2Z5ZKX2"/>
<accession>A0A2Z5ZKX2</accession>
<evidence type="ECO:0000313" key="1">
    <source>
        <dbReference type="EMBL" id="BBC81288.1"/>
    </source>
</evidence>
<sequence>MSNLQKEVTTPSGKKLELRELDPGDTLDLIEMAGTAMQSASAGPWIGYAQMVCSVEAIDGVPVMMPSTKEQIKQLARRIGNDGMLALQAIFYPKAASDGGGAASPNGVDMEAAKN</sequence>
<gene>
    <name evidence="1" type="ORF">AcetOrient_orf04452</name>
</gene>
<dbReference type="KEGG" id="aot:AcetOri_orf04452"/>
<dbReference type="Proteomes" id="UP000270034">
    <property type="component" value="Chromosome"/>
</dbReference>
<reference evidence="1 2" key="1">
    <citation type="submission" date="2018-02" db="EMBL/GenBank/DDBJ databases">
        <title>Acetobacter orientalis genome.</title>
        <authorList>
            <person name="Nakashima N."/>
            <person name="Tamura T."/>
        </authorList>
    </citation>
    <scope>NUCLEOTIDE SEQUENCE [LARGE SCALE GENOMIC DNA]</scope>
    <source>
        <strain evidence="1 2">FAN1</strain>
    </source>
</reference>
<protein>
    <submittedName>
        <fullName evidence="1">Putative phage protein</fullName>
    </submittedName>
</protein>
<evidence type="ECO:0000313" key="2">
    <source>
        <dbReference type="Proteomes" id="UP000270034"/>
    </source>
</evidence>
<proteinExistence type="predicted"/>